<dbReference type="OrthoDB" id="9816564at2"/>
<dbReference type="EMBL" id="SRME01000007">
    <property type="protein sequence ID" value="TGG86877.1"/>
    <property type="molecule type" value="Genomic_DNA"/>
</dbReference>
<organism evidence="1 2">
    <name type="scientific">Geotoga petraea</name>
    <dbReference type="NCBI Taxonomy" id="28234"/>
    <lineage>
        <taxon>Bacteria</taxon>
        <taxon>Thermotogati</taxon>
        <taxon>Thermotogota</taxon>
        <taxon>Thermotogae</taxon>
        <taxon>Petrotogales</taxon>
        <taxon>Petrotogaceae</taxon>
        <taxon>Geotoga</taxon>
    </lineage>
</organism>
<gene>
    <name evidence="1" type="ORF">E4650_09525</name>
</gene>
<dbReference type="Proteomes" id="UP000297288">
    <property type="component" value="Unassembled WGS sequence"/>
</dbReference>
<accession>A0A4Z0VZE5</accession>
<keyword evidence="1" id="KW-0489">Methyltransferase</keyword>
<proteinExistence type="predicted"/>
<evidence type="ECO:0000313" key="1">
    <source>
        <dbReference type="EMBL" id="TGG86877.1"/>
    </source>
</evidence>
<dbReference type="GO" id="GO:0008168">
    <property type="term" value="F:methyltransferase activity"/>
    <property type="evidence" value="ECO:0007669"/>
    <property type="project" value="UniProtKB-KW"/>
</dbReference>
<dbReference type="AlphaFoldDB" id="A0A4Z0VZE5"/>
<sequence length="211" mass="25129">MKCPLCDSENDKFLNHKNRSFYHCDNCDGIYVDKEDYLDVEEEKQRYSTHNNTIENKGYVKMFQRFLDDTVRKFSDDINTVLDYGCGPGPVLAELLKKDGFEVDYYDPVFYPEIDESKKYDLVTCTEVFEHFHNPKENIKKILKKIKKGGYLAVMTYFHDGKDVFENWFYKDDPTHVFFYNTNTFKYIADEFNLEILFNNSTKHVLLKKPD</sequence>
<protein>
    <submittedName>
        <fullName evidence="1">Class I SAM-dependent methyltransferase</fullName>
    </submittedName>
</protein>
<dbReference type="RefSeq" id="WP_135403180.1">
    <property type="nucleotide sequence ID" value="NZ_SRME01000007.1"/>
</dbReference>
<name>A0A4Z0VZE5_9BACT</name>
<reference evidence="1 2" key="1">
    <citation type="submission" date="2019-04" db="EMBL/GenBank/DDBJ databases">
        <title>Draft genome sequence data and analysis of a Fermenting Bacterium, Geotoga petraea strain HO-Geo1, isolated from heavy-oil petroleum reservoir in Russia.</title>
        <authorList>
            <person name="Grouzdev D.S."/>
            <person name="Semenova E.M."/>
            <person name="Sokolova D.S."/>
            <person name="Tourova T.P."/>
            <person name="Poltaraus A.B."/>
            <person name="Nazina T.N."/>
        </authorList>
    </citation>
    <scope>NUCLEOTIDE SEQUENCE [LARGE SCALE GENOMIC DNA]</scope>
    <source>
        <strain evidence="1 2">HO-Geo1</strain>
    </source>
</reference>
<evidence type="ECO:0000313" key="2">
    <source>
        <dbReference type="Proteomes" id="UP000297288"/>
    </source>
</evidence>
<comment type="caution">
    <text evidence="1">The sequence shown here is derived from an EMBL/GenBank/DDBJ whole genome shotgun (WGS) entry which is preliminary data.</text>
</comment>
<dbReference type="GO" id="GO:0032259">
    <property type="term" value="P:methylation"/>
    <property type="evidence" value="ECO:0007669"/>
    <property type="project" value="UniProtKB-KW"/>
</dbReference>
<dbReference type="PANTHER" id="PTHR43861:SF6">
    <property type="entry name" value="METHYLTRANSFERASE TYPE 11"/>
    <property type="match status" value="1"/>
</dbReference>
<dbReference type="InterPro" id="IPR029063">
    <property type="entry name" value="SAM-dependent_MTases_sf"/>
</dbReference>
<dbReference type="Gene3D" id="3.40.50.150">
    <property type="entry name" value="Vaccinia Virus protein VP39"/>
    <property type="match status" value="2"/>
</dbReference>
<dbReference type="PANTHER" id="PTHR43861">
    <property type="entry name" value="TRANS-ACONITATE 2-METHYLTRANSFERASE-RELATED"/>
    <property type="match status" value="1"/>
</dbReference>
<dbReference type="SUPFAM" id="SSF53335">
    <property type="entry name" value="S-adenosyl-L-methionine-dependent methyltransferases"/>
    <property type="match status" value="1"/>
</dbReference>
<keyword evidence="1" id="KW-0808">Transferase</keyword>
<dbReference type="Pfam" id="PF13489">
    <property type="entry name" value="Methyltransf_23"/>
    <property type="match status" value="1"/>
</dbReference>